<dbReference type="GO" id="GO:0045259">
    <property type="term" value="C:proton-transporting ATP synthase complex"/>
    <property type="evidence" value="ECO:0007669"/>
    <property type="project" value="UniProtKB-KW"/>
</dbReference>
<keyword evidence="6 11" id="KW-0375">Hydrogen ion transport</keyword>
<evidence type="ECO:0000256" key="7">
    <source>
        <dbReference type="ARBA" id="ARBA00023065"/>
    </source>
</evidence>
<dbReference type="PANTHER" id="PTHR13822:SF10">
    <property type="entry name" value="ATP SYNTHASE EPSILON CHAIN, CHLOROPLASTIC"/>
    <property type="match status" value="1"/>
</dbReference>
<dbReference type="NCBIfam" id="NF001846">
    <property type="entry name" value="PRK00571.1-3"/>
    <property type="match status" value="1"/>
</dbReference>
<dbReference type="CDD" id="cd12152">
    <property type="entry name" value="F1-ATPase_delta"/>
    <property type="match status" value="1"/>
</dbReference>
<comment type="subcellular location">
    <subcellularLocation>
        <location evidence="2 11">Cell membrane</location>
        <topology evidence="2 11">Peripheral membrane protein</topology>
    </subcellularLocation>
</comment>
<keyword evidence="17" id="KW-1185">Reference proteome</keyword>
<evidence type="ECO:0000256" key="3">
    <source>
        <dbReference type="ARBA" id="ARBA00005712"/>
    </source>
</evidence>
<dbReference type="Pfam" id="PF02823">
    <property type="entry name" value="ATP-synt_DE_N"/>
    <property type="match status" value="1"/>
</dbReference>
<dbReference type="GO" id="GO:0046933">
    <property type="term" value="F:proton-transporting ATP synthase activity, rotational mechanism"/>
    <property type="evidence" value="ECO:0007669"/>
    <property type="project" value="UniProtKB-UniRule"/>
</dbReference>
<organism evidence="16 17">
    <name type="scientific">Halanaerobacter jeridensis</name>
    <dbReference type="NCBI Taxonomy" id="706427"/>
    <lineage>
        <taxon>Bacteria</taxon>
        <taxon>Bacillati</taxon>
        <taxon>Bacillota</taxon>
        <taxon>Clostridia</taxon>
        <taxon>Halanaerobiales</taxon>
        <taxon>Halobacteroidaceae</taxon>
        <taxon>Halanaerobacter</taxon>
    </lineage>
</organism>
<evidence type="ECO:0000256" key="8">
    <source>
        <dbReference type="ARBA" id="ARBA00023136"/>
    </source>
</evidence>
<evidence type="ECO:0000256" key="5">
    <source>
        <dbReference type="ARBA" id="ARBA00022475"/>
    </source>
</evidence>
<evidence type="ECO:0000256" key="11">
    <source>
        <dbReference type="HAMAP-Rule" id="MF_00530"/>
    </source>
</evidence>
<dbReference type="EMBL" id="JAFBDQ010000008">
    <property type="protein sequence ID" value="MBM7557007.1"/>
    <property type="molecule type" value="Genomic_DNA"/>
</dbReference>
<keyword evidence="9 11" id="KW-0139">CF(1)</keyword>
<evidence type="ECO:0000313" key="17">
    <source>
        <dbReference type="Proteomes" id="UP000774000"/>
    </source>
</evidence>
<dbReference type="PANTHER" id="PTHR13822">
    <property type="entry name" value="ATP SYNTHASE DELTA/EPSILON CHAIN"/>
    <property type="match status" value="1"/>
</dbReference>
<keyword evidence="13" id="KW-0175">Coiled coil</keyword>
<dbReference type="InterPro" id="IPR036794">
    <property type="entry name" value="ATP_F1_dsu/esu_C_sf"/>
</dbReference>
<evidence type="ECO:0000313" key="16">
    <source>
        <dbReference type="EMBL" id="MBM7557007.1"/>
    </source>
</evidence>
<dbReference type="HAMAP" id="MF_00530">
    <property type="entry name" value="ATP_synth_epsil_bac"/>
    <property type="match status" value="1"/>
</dbReference>
<dbReference type="InterPro" id="IPR020546">
    <property type="entry name" value="ATP_synth_F1_dsu/esu_N"/>
</dbReference>
<gene>
    <name evidence="11" type="primary">atpC</name>
    <name evidence="16" type="ORF">JOC47_001861</name>
</gene>
<sequence length="141" mass="15822">MATMNVSIVTPERVAYESDDVEIINVRTIDGNRGIMPNHEPLITGLNIGIIRVKDGSGEDIFSATQGYMEVKPDEVTVLVGSAEHSEEIDVDRALAAKEEAEERLEKKHEDHIDERQAEIALEKALNRLQASKHHDFDQFE</sequence>
<keyword evidence="7 11" id="KW-0406">Ion transport</keyword>
<proteinExistence type="inferred from homology"/>
<accession>A0A938XPR2</accession>
<dbReference type="AlphaFoldDB" id="A0A938XPR2"/>
<feature type="domain" description="ATP synthase F1 complex delta/epsilon subunit N-terminal" evidence="15">
    <location>
        <begin position="4"/>
        <end position="83"/>
    </location>
</feature>
<evidence type="ECO:0000259" key="15">
    <source>
        <dbReference type="Pfam" id="PF02823"/>
    </source>
</evidence>
<evidence type="ECO:0000256" key="1">
    <source>
        <dbReference type="ARBA" id="ARBA00003543"/>
    </source>
</evidence>
<dbReference type="GO" id="GO:0005886">
    <property type="term" value="C:plasma membrane"/>
    <property type="evidence" value="ECO:0007669"/>
    <property type="project" value="UniProtKB-SubCell"/>
</dbReference>
<evidence type="ECO:0000256" key="12">
    <source>
        <dbReference type="RuleBase" id="RU003656"/>
    </source>
</evidence>
<dbReference type="Gene3D" id="1.20.5.440">
    <property type="entry name" value="ATP synthase delta/epsilon subunit, C-terminal domain"/>
    <property type="match status" value="1"/>
</dbReference>
<evidence type="ECO:0000256" key="6">
    <source>
        <dbReference type="ARBA" id="ARBA00022781"/>
    </source>
</evidence>
<dbReference type="InterPro" id="IPR036771">
    <property type="entry name" value="ATPsynth_dsu/esu_N"/>
</dbReference>
<evidence type="ECO:0000259" key="14">
    <source>
        <dbReference type="Pfam" id="PF00401"/>
    </source>
</evidence>
<dbReference type="SUPFAM" id="SSF51344">
    <property type="entry name" value="Epsilon subunit of F1F0-ATP synthase N-terminal domain"/>
    <property type="match status" value="1"/>
</dbReference>
<dbReference type="SUPFAM" id="SSF46604">
    <property type="entry name" value="Epsilon subunit of F1F0-ATP synthase C-terminal domain"/>
    <property type="match status" value="1"/>
</dbReference>
<evidence type="ECO:0000256" key="4">
    <source>
        <dbReference type="ARBA" id="ARBA00022448"/>
    </source>
</evidence>
<reference evidence="16" key="1">
    <citation type="submission" date="2021-01" db="EMBL/GenBank/DDBJ databases">
        <title>Genomic Encyclopedia of Type Strains, Phase IV (KMG-IV): sequencing the most valuable type-strain genomes for metagenomic binning, comparative biology and taxonomic classification.</title>
        <authorList>
            <person name="Goeker M."/>
        </authorList>
    </citation>
    <scope>NUCLEOTIDE SEQUENCE</scope>
    <source>
        <strain evidence="16">DSM 23230</strain>
    </source>
</reference>
<comment type="caution">
    <text evidence="16">The sequence shown here is derived from an EMBL/GenBank/DDBJ whole genome shotgun (WGS) entry which is preliminary data.</text>
</comment>
<dbReference type="RefSeq" id="WP_204701768.1">
    <property type="nucleotide sequence ID" value="NZ_JAFBDQ010000008.1"/>
</dbReference>
<protein>
    <recommendedName>
        <fullName evidence="11">ATP synthase epsilon chain</fullName>
    </recommendedName>
    <alternativeName>
        <fullName evidence="11">ATP synthase F1 sector epsilon subunit</fullName>
    </alternativeName>
    <alternativeName>
        <fullName evidence="11">F-ATPase epsilon subunit</fullName>
    </alternativeName>
</protein>
<keyword evidence="10 11" id="KW-0066">ATP synthesis</keyword>
<dbReference type="FunFam" id="1.20.5.440:FF:000001">
    <property type="entry name" value="ATP synthase epsilon chain"/>
    <property type="match status" value="1"/>
</dbReference>
<dbReference type="Gene3D" id="2.60.15.10">
    <property type="entry name" value="F0F1 ATP synthase delta/epsilon subunit, N-terminal"/>
    <property type="match status" value="1"/>
</dbReference>
<keyword evidence="8 11" id="KW-0472">Membrane</keyword>
<comment type="subunit">
    <text evidence="11 12">F-type ATPases have 2 components, CF(1) - the catalytic core - and CF(0) - the membrane proton channel. CF(1) has five subunits: alpha(3), beta(3), gamma(1), delta(1), epsilon(1). CF(0) has three main subunits: a, b and c.</text>
</comment>
<dbReference type="Proteomes" id="UP000774000">
    <property type="component" value="Unassembled WGS sequence"/>
</dbReference>
<dbReference type="NCBIfam" id="TIGR01216">
    <property type="entry name" value="ATP_synt_epsi"/>
    <property type="match status" value="1"/>
</dbReference>
<feature type="coiled-coil region" evidence="13">
    <location>
        <begin position="91"/>
        <end position="118"/>
    </location>
</feature>
<name>A0A938XPR2_9FIRM</name>
<comment type="similarity">
    <text evidence="3 11 12">Belongs to the ATPase epsilon chain family.</text>
</comment>
<evidence type="ECO:0000256" key="9">
    <source>
        <dbReference type="ARBA" id="ARBA00023196"/>
    </source>
</evidence>
<keyword evidence="5 11" id="KW-1003">Cell membrane</keyword>
<feature type="domain" description="ATP synthase epsilon subunit C-terminal" evidence="14">
    <location>
        <begin position="87"/>
        <end position="133"/>
    </location>
</feature>
<evidence type="ECO:0000256" key="10">
    <source>
        <dbReference type="ARBA" id="ARBA00023310"/>
    </source>
</evidence>
<evidence type="ECO:0000256" key="2">
    <source>
        <dbReference type="ARBA" id="ARBA00004202"/>
    </source>
</evidence>
<dbReference type="InterPro" id="IPR001469">
    <property type="entry name" value="ATP_synth_F1_dsu/esu"/>
</dbReference>
<evidence type="ECO:0000256" key="13">
    <source>
        <dbReference type="SAM" id="Coils"/>
    </source>
</evidence>
<keyword evidence="4 11" id="KW-0813">Transport</keyword>
<dbReference type="GO" id="GO:0005524">
    <property type="term" value="F:ATP binding"/>
    <property type="evidence" value="ECO:0007669"/>
    <property type="project" value="UniProtKB-UniRule"/>
</dbReference>
<comment type="function">
    <text evidence="1 11">Produces ATP from ADP in the presence of a proton gradient across the membrane.</text>
</comment>
<dbReference type="InterPro" id="IPR020547">
    <property type="entry name" value="ATP_synth_F1_esu_C"/>
</dbReference>
<dbReference type="Pfam" id="PF00401">
    <property type="entry name" value="ATP-synt_DE"/>
    <property type="match status" value="1"/>
</dbReference>